<keyword evidence="1" id="KW-1133">Transmembrane helix</keyword>
<dbReference type="Pfam" id="PF14341">
    <property type="entry name" value="PilX_N"/>
    <property type="match status" value="1"/>
</dbReference>
<dbReference type="AlphaFoldDB" id="A0A1J5SV07"/>
<evidence type="ECO:0000256" key="1">
    <source>
        <dbReference type="SAM" id="Phobius"/>
    </source>
</evidence>
<reference evidence="3" key="1">
    <citation type="submission" date="2016-10" db="EMBL/GenBank/DDBJ databases">
        <title>Sequence of Gallionella enrichment culture.</title>
        <authorList>
            <person name="Poehlein A."/>
            <person name="Muehling M."/>
            <person name="Daniel R."/>
        </authorList>
    </citation>
    <scope>NUCLEOTIDE SEQUENCE</scope>
</reference>
<dbReference type="EMBL" id="MLJW01000062">
    <property type="protein sequence ID" value="OIR03870.1"/>
    <property type="molecule type" value="Genomic_DNA"/>
</dbReference>
<comment type="caution">
    <text evidence="3">The sequence shown here is derived from an EMBL/GenBank/DDBJ whole genome shotgun (WGS) entry which is preliminary data.</text>
</comment>
<name>A0A1J5SV07_9ZZZZ</name>
<organism evidence="3">
    <name type="scientific">mine drainage metagenome</name>
    <dbReference type="NCBI Taxonomy" id="410659"/>
    <lineage>
        <taxon>unclassified sequences</taxon>
        <taxon>metagenomes</taxon>
        <taxon>ecological metagenomes</taxon>
    </lineage>
</organism>
<protein>
    <recommendedName>
        <fullName evidence="2">Type 4 fimbrial biogenesis protein PilX N-terminal domain-containing protein</fullName>
    </recommendedName>
</protein>
<dbReference type="InterPro" id="IPR025746">
    <property type="entry name" value="PilX_N_dom"/>
</dbReference>
<sequence>MLSFPASQRGIALVVGLIMLTVLTLLVVTAIKIGVLELKIGGVSHLAAQNFANAELAIAEFLDSNVGSLQPGCVAADLGGPNRGTSCYFPAGAPSNVTISGSPGSYSATLALQNGTATVTASEIGCGADAGVGSGNQVPGAGILSWDAATFDLRARAEGSIAGVALVHQGIRKKLTAGGCG</sequence>
<keyword evidence="1" id="KW-0472">Membrane</keyword>
<feature type="domain" description="Type 4 fimbrial biogenesis protein PilX N-terminal" evidence="2">
    <location>
        <begin position="9"/>
        <end position="58"/>
    </location>
</feature>
<proteinExistence type="predicted"/>
<gene>
    <name evidence="3" type="ORF">GALL_140510</name>
</gene>
<evidence type="ECO:0000313" key="3">
    <source>
        <dbReference type="EMBL" id="OIR03870.1"/>
    </source>
</evidence>
<accession>A0A1J5SV07</accession>
<keyword evidence="1" id="KW-0812">Transmembrane</keyword>
<feature type="transmembrane region" description="Helical" evidence="1">
    <location>
        <begin position="12"/>
        <end position="31"/>
    </location>
</feature>
<evidence type="ECO:0000259" key="2">
    <source>
        <dbReference type="Pfam" id="PF14341"/>
    </source>
</evidence>